<reference evidence="2 3" key="1">
    <citation type="submission" date="2019-08" db="EMBL/GenBank/DDBJ databases">
        <authorList>
            <person name="Liang Q."/>
        </authorList>
    </citation>
    <scope>NUCLEOTIDE SEQUENCE [LARGE SCALE GENOMIC DNA]</scope>
    <source>
        <strain evidence="2 3">V1718</strain>
    </source>
</reference>
<dbReference type="InterPro" id="IPR024079">
    <property type="entry name" value="MetalloPept_cat_dom_sf"/>
</dbReference>
<dbReference type="Proteomes" id="UP000321595">
    <property type="component" value="Chromosome"/>
</dbReference>
<dbReference type="Gene3D" id="3.40.390.10">
    <property type="entry name" value="Collagenase (Catalytic Domain)"/>
    <property type="match status" value="1"/>
</dbReference>
<dbReference type="GO" id="GO:0008237">
    <property type="term" value="F:metallopeptidase activity"/>
    <property type="evidence" value="ECO:0007669"/>
    <property type="project" value="InterPro"/>
</dbReference>
<evidence type="ECO:0000259" key="1">
    <source>
        <dbReference type="Pfam" id="PF05572"/>
    </source>
</evidence>
<sequence>MRRLVFVIALGGLGGLGGCDEITEFIDSISDGAPCVADGACLGGKCLTDDLGYPGGYCTSLSCETNGCGGWGSECFRTEIAGSDVTACYQLCNYDGTCDRADEGYRCVQLNDSPVCLPPTASNAPVQGAIGSACSTNSQCNGDDAVCDSSFFGGYCTRYDCTSNEDCLGSNPCVVLNPDAAPEEQRSACLQACADGDDCRFGFGCQSFNGEDVCLEGETTVVRNPDGANDGAECVASLNCKGGTCIREQEQEGGDVAYPGGYCTTRDCSTNDDCNGGICVSRARSTTCLEACESNSDCRQGYECRETPEGSVCDSAVEYIAPTADDNDFQVVCQSNKTLDFTIPDGALGFYITPFTQTGAKVTPQTLTKPDGSTLNIPNDYEFLAVNPEILGSMAPLLFPASDASRFANAFGGGDYSLTVSTSAPEVCYYVIPKTEEGRTLDVNFYFVGTQVDAAAARNSQDVAAVMRVVQNIYSSMGVTARVANYFDANATVTQQYRILRDFYDVFDLVATSTDPGDTVDEKLSVNVFLIEDFNISEAPGLLGVSTGIPGVSGIHGSSGSGLVFSAKSLGRDNPQLGQTMAHEIGHFLGLRHTTEHGGSAHDPITDTPECLIPDLASLCGDSTNFMFAFSLGSGQTRATQGQAFVVRRSALVK</sequence>
<dbReference type="PROSITE" id="PS51257">
    <property type="entry name" value="PROKAR_LIPOPROTEIN"/>
    <property type="match status" value="1"/>
</dbReference>
<dbReference type="EMBL" id="CP042467">
    <property type="protein sequence ID" value="QED27715.1"/>
    <property type="molecule type" value="Genomic_DNA"/>
</dbReference>
<dbReference type="InterPro" id="IPR008754">
    <property type="entry name" value="Peptidase_M43"/>
</dbReference>
<keyword evidence="3" id="KW-1185">Reference proteome</keyword>
<name>A0A5B8XQB6_9DELT</name>
<dbReference type="OrthoDB" id="5478215at2"/>
<dbReference type="RefSeq" id="WP_146959498.1">
    <property type="nucleotide sequence ID" value="NZ_CP042467.1"/>
</dbReference>
<protein>
    <recommendedName>
        <fullName evidence="1">Peptidase M43 pregnancy-associated plasma-A domain-containing protein</fullName>
    </recommendedName>
</protein>
<proteinExistence type="predicted"/>
<evidence type="ECO:0000313" key="3">
    <source>
        <dbReference type="Proteomes" id="UP000321595"/>
    </source>
</evidence>
<feature type="domain" description="Peptidase M43 pregnancy-associated plasma-A" evidence="1">
    <location>
        <begin position="553"/>
        <end position="610"/>
    </location>
</feature>
<dbReference type="Pfam" id="PF05572">
    <property type="entry name" value="Peptidase_M43"/>
    <property type="match status" value="1"/>
</dbReference>
<dbReference type="SUPFAM" id="SSF55486">
    <property type="entry name" value="Metalloproteases ('zincins'), catalytic domain"/>
    <property type="match status" value="1"/>
</dbReference>
<accession>A0A5B8XQB6</accession>
<organism evidence="2 3">
    <name type="scientific">Microvenator marinus</name>
    <dbReference type="NCBI Taxonomy" id="2600177"/>
    <lineage>
        <taxon>Bacteria</taxon>
        <taxon>Deltaproteobacteria</taxon>
        <taxon>Bradymonadales</taxon>
        <taxon>Microvenatoraceae</taxon>
        <taxon>Microvenator</taxon>
    </lineage>
</organism>
<dbReference type="KEGG" id="bbae:FRD01_10810"/>
<gene>
    <name evidence="2" type="ORF">FRD01_10810</name>
</gene>
<dbReference type="AlphaFoldDB" id="A0A5B8XQB6"/>
<evidence type="ECO:0000313" key="2">
    <source>
        <dbReference type="EMBL" id="QED27715.1"/>
    </source>
</evidence>